<dbReference type="Proteomes" id="UP000054248">
    <property type="component" value="Unassembled WGS sequence"/>
</dbReference>
<sequence length="67" mass="7263">MFTTHWNARENRKAAARSNEVRELASDDGEGAESPSAEPLITAGTRLEPALALPFPLDLRLTAGFKP</sequence>
<name>A0A0C3KLQ0_9AGAM</name>
<feature type="region of interest" description="Disordered" evidence="1">
    <location>
        <begin position="1"/>
        <end position="39"/>
    </location>
</feature>
<reference evidence="2 3" key="1">
    <citation type="submission" date="2014-04" db="EMBL/GenBank/DDBJ databases">
        <authorList>
            <consortium name="DOE Joint Genome Institute"/>
            <person name="Kuo A."/>
            <person name="Girlanda M."/>
            <person name="Perotto S."/>
            <person name="Kohler A."/>
            <person name="Nagy L.G."/>
            <person name="Floudas D."/>
            <person name="Copeland A."/>
            <person name="Barry K.W."/>
            <person name="Cichocki N."/>
            <person name="Veneault-Fourrey C."/>
            <person name="LaButti K."/>
            <person name="Lindquist E.A."/>
            <person name="Lipzen A."/>
            <person name="Lundell T."/>
            <person name="Morin E."/>
            <person name="Murat C."/>
            <person name="Sun H."/>
            <person name="Tunlid A."/>
            <person name="Henrissat B."/>
            <person name="Grigoriev I.V."/>
            <person name="Hibbett D.S."/>
            <person name="Martin F."/>
            <person name="Nordberg H.P."/>
            <person name="Cantor M.N."/>
            <person name="Hua S.X."/>
        </authorList>
    </citation>
    <scope>NUCLEOTIDE SEQUENCE [LARGE SCALE GENOMIC DNA]</scope>
    <source>
        <strain evidence="2 3">MUT 4182</strain>
    </source>
</reference>
<dbReference type="HOGENOM" id="CLU_2814309_0_0_1"/>
<evidence type="ECO:0000313" key="2">
    <source>
        <dbReference type="EMBL" id="KIO22303.1"/>
    </source>
</evidence>
<gene>
    <name evidence="2" type="ORF">M407DRAFT_245217</name>
</gene>
<protein>
    <submittedName>
        <fullName evidence="2">Uncharacterized protein</fullName>
    </submittedName>
</protein>
<evidence type="ECO:0000313" key="3">
    <source>
        <dbReference type="Proteomes" id="UP000054248"/>
    </source>
</evidence>
<reference evidence="3" key="2">
    <citation type="submission" date="2015-01" db="EMBL/GenBank/DDBJ databases">
        <title>Evolutionary Origins and Diversification of the Mycorrhizal Mutualists.</title>
        <authorList>
            <consortium name="DOE Joint Genome Institute"/>
            <consortium name="Mycorrhizal Genomics Consortium"/>
            <person name="Kohler A."/>
            <person name="Kuo A."/>
            <person name="Nagy L.G."/>
            <person name="Floudas D."/>
            <person name="Copeland A."/>
            <person name="Barry K.W."/>
            <person name="Cichocki N."/>
            <person name="Veneault-Fourrey C."/>
            <person name="LaButti K."/>
            <person name="Lindquist E.A."/>
            <person name="Lipzen A."/>
            <person name="Lundell T."/>
            <person name="Morin E."/>
            <person name="Murat C."/>
            <person name="Riley R."/>
            <person name="Ohm R."/>
            <person name="Sun H."/>
            <person name="Tunlid A."/>
            <person name="Henrissat B."/>
            <person name="Grigoriev I.V."/>
            <person name="Hibbett D.S."/>
            <person name="Martin F."/>
        </authorList>
    </citation>
    <scope>NUCLEOTIDE SEQUENCE [LARGE SCALE GENOMIC DNA]</scope>
    <source>
        <strain evidence="3">MUT 4182</strain>
    </source>
</reference>
<accession>A0A0C3KLQ0</accession>
<proteinExistence type="predicted"/>
<evidence type="ECO:0000256" key="1">
    <source>
        <dbReference type="SAM" id="MobiDB-lite"/>
    </source>
</evidence>
<feature type="compositionally biased region" description="Basic and acidic residues" evidence="1">
    <location>
        <begin position="7"/>
        <end position="25"/>
    </location>
</feature>
<dbReference type="AlphaFoldDB" id="A0A0C3KLQ0"/>
<organism evidence="2 3">
    <name type="scientific">Tulasnella calospora MUT 4182</name>
    <dbReference type="NCBI Taxonomy" id="1051891"/>
    <lineage>
        <taxon>Eukaryota</taxon>
        <taxon>Fungi</taxon>
        <taxon>Dikarya</taxon>
        <taxon>Basidiomycota</taxon>
        <taxon>Agaricomycotina</taxon>
        <taxon>Agaricomycetes</taxon>
        <taxon>Cantharellales</taxon>
        <taxon>Tulasnellaceae</taxon>
        <taxon>Tulasnella</taxon>
    </lineage>
</organism>
<dbReference type="EMBL" id="KN823113">
    <property type="protein sequence ID" value="KIO22303.1"/>
    <property type="molecule type" value="Genomic_DNA"/>
</dbReference>
<keyword evidence="3" id="KW-1185">Reference proteome</keyword>